<sequence>MADPETAKYLSKTRMAYDVVADDYHVVLRDELAESTWERAVLGGFAEVVDGPVADVGCGPGRITGHLAKLDLDMQGIDLSPQMIEVARKNYPAIPFSVGSLLELDLPDNGLGGLVAWYSLVHTPPQLLPTAFAEFFRVLRPGGRVLLGFKAAEAGPEKRALTKGYGHEIDLDVYWLPPQLVADLLSAAGFTESMRMVRAAERYEGQPQAYLMGLKPER</sequence>
<accession>A0A919NTH5</accession>
<dbReference type="CDD" id="cd02440">
    <property type="entry name" value="AdoMet_MTases"/>
    <property type="match status" value="1"/>
</dbReference>
<dbReference type="InterPro" id="IPR029063">
    <property type="entry name" value="SAM-dependent_MTases_sf"/>
</dbReference>
<dbReference type="AlphaFoldDB" id="A0A919NTH5"/>
<dbReference type="PANTHER" id="PTHR42912:SF80">
    <property type="entry name" value="METHYLTRANSFERASE DOMAIN-CONTAINING PROTEIN"/>
    <property type="match status" value="1"/>
</dbReference>
<dbReference type="PANTHER" id="PTHR42912">
    <property type="entry name" value="METHYLTRANSFERASE"/>
    <property type="match status" value="1"/>
</dbReference>
<dbReference type="Proteomes" id="UP000623608">
    <property type="component" value="Unassembled WGS sequence"/>
</dbReference>
<proteinExistence type="predicted"/>
<feature type="domain" description="Methyltransferase" evidence="1">
    <location>
        <begin position="53"/>
        <end position="143"/>
    </location>
</feature>
<organism evidence="2 3">
    <name type="scientific">Paractinoplanes tereljensis</name>
    <dbReference type="NCBI Taxonomy" id="571912"/>
    <lineage>
        <taxon>Bacteria</taxon>
        <taxon>Bacillati</taxon>
        <taxon>Actinomycetota</taxon>
        <taxon>Actinomycetes</taxon>
        <taxon>Micromonosporales</taxon>
        <taxon>Micromonosporaceae</taxon>
        <taxon>Paractinoplanes</taxon>
    </lineage>
</organism>
<keyword evidence="3" id="KW-1185">Reference proteome</keyword>
<evidence type="ECO:0000313" key="3">
    <source>
        <dbReference type="Proteomes" id="UP000623608"/>
    </source>
</evidence>
<dbReference type="Pfam" id="PF13649">
    <property type="entry name" value="Methyltransf_25"/>
    <property type="match status" value="1"/>
</dbReference>
<dbReference type="Gene3D" id="3.40.50.150">
    <property type="entry name" value="Vaccinia Virus protein VP39"/>
    <property type="match status" value="1"/>
</dbReference>
<dbReference type="SUPFAM" id="SSF53335">
    <property type="entry name" value="S-adenosyl-L-methionine-dependent methyltransferases"/>
    <property type="match status" value="1"/>
</dbReference>
<dbReference type="EMBL" id="BOMY01000048">
    <property type="protein sequence ID" value="GIF24850.1"/>
    <property type="molecule type" value="Genomic_DNA"/>
</dbReference>
<reference evidence="2" key="1">
    <citation type="submission" date="2021-01" db="EMBL/GenBank/DDBJ databases">
        <title>Whole genome shotgun sequence of Actinoplanes tereljensis NBRC 105297.</title>
        <authorList>
            <person name="Komaki H."/>
            <person name="Tamura T."/>
        </authorList>
    </citation>
    <scope>NUCLEOTIDE SEQUENCE</scope>
    <source>
        <strain evidence="2">NBRC 105297</strain>
    </source>
</reference>
<keyword evidence="2" id="KW-0808">Transferase</keyword>
<dbReference type="GO" id="GO:0032259">
    <property type="term" value="P:methylation"/>
    <property type="evidence" value="ECO:0007669"/>
    <property type="project" value="UniProtKB-KW"/>
</dbReference>
<gene>
    <name evidence="2" type="ORF">Ate02nite_75800</name>
</gene>
<dbReference type="GO" id="GO:0008168">
    <property type="term" value="F:methyltransferase activity"/>
    <property type="evidence" value="ECO:0007669"/>
    <property type="project" value="UniProtKB-KW"/>
</dbReference>
<dbReference type="InterPro" id="IPR041698">
    <property type="entry name" value="Methyltransf_25"/>
</dbReference>
<evidence type="ECO:0000313" key="2">
    <source>
        <dbReference type="EMBL" id="GIF24850.1"/>
    </source>
</evidence>
<evidence type="ECO:0000259" key="1">
    <source>
        <dbReference type="Pfam" id="PF13649"/>
    </source>
</evidence>
<comment type="caution">
    <text evidence="2">The sequence shown here is derived from an EMBL/GenBank/DDBJ whole genome shotgun (WGS) entry which is preliminary data.</text>
</comment>
<name>A0A919NTH5_9ACTN</name>
<protein>
    <submittedName>
        <fullName evidence="2">Methyltransferase</fullName>
    </submittedName>
</protein>
<keyword evidence="2" id="KW-0489">Methyltransferase</keyword>
<dbReference type="InterPro" id="IPR050508">
    <property type="entry name" value="Methyltransf_Superfamily"/>
</dbReference>